<reference evidence="2 3" key="1">
    <citation type="submission" date="2018-08" db="EMBL/GenBank/DDBJ databases">
        <title>Chitinophagaceae sp. K23C18032701, a novel bacterium isolated from forest soil.</title>
        <authorList>
            <person name="Wang C."/>
        </authorList>
    </citation>
    <scope>NUCLEOTIDE SEQUENCE [LARGE SCALE GENOMIC DNA]</scope>
    <source>
        <strain evidence="2 3">K23C18032701</strain>
    </source>
</reference>
<organism evidence="2 3">
    <name type="scientific">Deminuibacter soli</name>
    <dbReference type="NCBI Taxonomy" id="2291815"/>
    <lineage>
        <taxon>Bacteria</taxon>
        <taxon>Pseudomonadati</taxon>
        <taxon>Bacteroidota</taxon>
        <taxon>Chitinophagia</taxon>
        <taxon>Chitinophagales</taxon>
        <taxon>Chitinophagaceae</taxon>
        <taxon>Deminuibacter</taxon>
    </lineage>
</organism>
<accession>A0A3E1NH01</accession>
<sequence>MRAKTRVITHSEYNVSGYGNVRDNSDNNDEQGKITYTDKTITREYTVGKSGEVLIENNNRNFEIKTWGENKVKLVASFSLARNADDISEDELLEKIGISVKSYTDGLQIIANNRDNGYLYSYGPKFRVGAYGGSYNKSENTDASAGKEGSTSKTPRKSVYTVYVPADCRLEIDNRDAPVTISGKHAELKLVANRSQVEIEDVDKLLLRTKYGNTAIHSCKDGEIENENGRMTIKNGDKIDIDSKYGTIELGTITSLNIRSNSEDYDIESVGTLTGRKNYGNLRIGTLTKSIDIEGSNADIRIRNTASSVSTVKIDNKYADVRLPVRDLQNYSVEMQGNYNNVYGSFEKVPVADTEDKGDKGEKGDKGDKSDRDKGEKGEKSGMYAASPKPRMTAMSGFQDNDNPRHFTAKVGSGGGPKFMINCVSCTVDFK</sequence>
<comment type="caution">
    <text evidence="2">The sequence shown here is derived from an EMBL/GenBank/DDBJ whole genome shotgun (WGS) entry which is preliminary data.</text>
</comment>
<dbReference type="Proteomes" id="UP000261284">
    <property type="component" value="Unassembled WGS sequence"/>
</dbReference>
<evidence type="ECO:0000313" key="2">
    <source>
        <dbReference type="EMBL" id="RFM27078.1"/>
    </source>
</evidence>
<gene>
    <name evidence="2" type="ORF">DXN05_16560</name>
</gene>
<name>A0A3E1NH01_9BACT</name>
<proteinExistence type="predicted"/>
<dbReference type="AlphaFoldDB" id="A0A3E1NH01"/>
<feature type="region of interest" description="Disordered" evidence="1">
    <location>
        <begin position="350"/>
        <end position="403"/>
    </location>
</feature>
<dbReference type="EMBL" id="QTJU01000006">
    <property type="protein sequence ID" value="RFM27078.1"/>
    <property type="molecule type" value="Genomic_DNA"/>
</dbReference>
<evidence type="ECO:0000313" key="3">
    <source>
        <dbReference type="Proteomes" id="UP000261284"/>
    </source>
</evidence>
<evidence type="ECO:0008006" key="4">
    <source>
        <dbReference type="Google" id="ProtNLM"/>
    </source>
</evidence>
<feature type="compositionally biased region" description="Basic and acidic residues" evidence="1">
    <location>
        <begin position="354"/>
        <end position="380"/>
    </location>
</feature>
<protein>
    <recommendedName>
        <fullName evidence="4">Adhesin domain-containing protein</fullName>
    </recommendedName>
</protein>
<evidence type="ECO:0000256" key="1">
    <source>
        <dbReference type="SAM" id="MobiDB-lite"/>
    </source>
</evidence>
<keyword evidence="3" id="KW-1185">Reference proteome</keyword>